<evidence type="ECO:0000313" key="53">
    <source>
        <dbReference type="Proteomes" id="UP000581425"/>
    </source>
</evidence>
<dbReference type="SMR" id="A0A024L3P9"/>
<reference evidence="21" key="19">
    <citation type="submission" date="2020-09" db="EMBL/GenBank/DDBJ databases">
        <title>Emerging polyconal dissemination of OXA-244-producing E. coli in France.</title>
        <authorList>
            <person name="Emeraud C."/>
            <person name="Girlich D."/>
            <person name="Bonnin R.A."/>
            <person name="Jousset A.B."/>
            <person name="Naas T."/>
            <person name="Dortet L."/>
        </authorList>
    </citation>
    <scope>NUCLEOTIDE SEQUENCE</scope>
    <source>
        <strain evidence="21">225E3</strain>
    </source>
</reference>
<evidence type="ECO:0000313" key="14">
    <source>
        <dbReference type="EMBL" id="EFH5891745.1"/>
    </source>
</evidence>
<dbReference type="SUPFAM" id="SSF51419">
    <property type="entry name" value="PLP-binding barrel"/>
    <property type="match status" value="1"/>
</dbReference>
<dbReference type="EMBL" id="AASHPR010000088">
    <property type="protein sequence ID" value="EFC3527518.1"/>
    <property type="molecule type" value="Genomic_DNA"/>
</dbReference>
<dbReference type="Proteomes" id="UP000509796">
    <property type="component" value="Chromosome"/>
</dbReference>
<evidence type="ECO:0000313" key="23">
    <source>
        <dbReference type="EMBL" id="MQS30094.1"/>
    </source>
</evidence>
<reference evidence="15 49" key="8">
    <citation type="submission" date="2019-11" db="EMBL/GenBank/DDBJ databases">
        <authorList>
            <consortium name="GenomeTrakr network: Whole genome sequencing for foodborne pathogen traceback"/>
        </authorList>
    </citation>
    <scope>NUCLEOTIDE SEQUENCE [LARGE SCALE GENOMIC DNA]</scope>
    <source>
        <strain evidence="15 49">PSU-2072</strain>
        <strain evidence="14 50">PSU-2243</strain>
    </source>
</reference>
<evidence type="ECO:0000256" key="6">
    <source>
        <dbReference type="ARBA" id="ARBA00037715"/>
    </source>
</evidence>
<evidence type="ECO:0000313" key="32">
    <source>
        <dbReference type="EMBL" id="SPX10534.1"/>
    </source>
</evidence>
<dbReference type="Proteomes" id="UP000250780">
    <property type="component" value="Unassembled WGS sequence"/>
</dbReference>
<dbReference type="EMBL" id="ABLFQU030000019">
    <property type="protein sequence ID" value="EMM0025698.1"/>
    <property type="molecule type" value="Genomic_DNA"/>
</dbReference>
<reference evidence="24 43" key="11">
    <citation type="submission" date="2019-12" db="EMBL/GenBank/DDBJ databases">
        <title>Enteriobacteria Tanzani isolates_8377-8380.</title>
        <authorList>
            <person name="Subbiah M."/>
            <person name="Call D."/>
        </authorList>
    </citation>
    <scope>NUCLEOTIDE SEQUENCE [LARGE SCALE GENOMIC DNA]</scope>
    <source>
        <strain evidence="24 43">8378wB3</strain>
    </source>
</reference>
<evidence type="ECO:0000313" key="17">
    <source>
        <dbReference type="EMBL" id="HAJ5959699.1"/>
    </source>
</evidence>
<reference evidence="30 53" key="20">
    <citation type="submission" date="2020-10" db="EMBL/GenBank/DDBJ databases">
        <title>Analysis of Genomes of Bacterial Isolates from Lameness Outbreaks in Broilers.</title>
        <authorList>
            <person name="Rhoads D."/>
            <person name="Ekesi N.S."/>
        </authorList>
    </citation>
    <scope>NUCLEOTIDE SEQUENCE [LARGE SCALE GENOMIC DNA]</scope>
    <source>
        <strain evidence="30 53">1409</strain>
    </source>
</reference>
<dbReference type="Proteomes" id="UP000540485">
    <property type="component" value="Unassembled WGS sequence"/>
</dbReference>
<evidence type="ECO:0000313" key="52">
    <source>
        <dbReference type="Proteomes" id="UP000542214"/>
    </source>
</evidence>
<dbReference type="Proteomes" id="UP000469708">
    <property type="component" value="Unassembled WGS sequence"/>
</dbReference>
<reference evidence="18" key="22">
    <citation type="submission" date="2021-03" db="EMBL/GenBank/DDBJ databases">
        <authorList>
            <consortium name="NCBI Pathogen Detection Project"/>
        </authorList>
    </citation>
    <scope>NUCLEOTIDE SEQUENCE</scope>
    <source>
        <strain evidence="18">Escherichia coli</strain>
        <strain evidence="17">EuSCAPE_DE065</strain>
    </source>
</reference>
<evidence type="ECO:0000256" key="4">
    <source>
        <dbReference type="ARBA" id="ARBA00022898"/>
    </source>
</evidence>
<dbReference type="EMBL" id="DADUEU010000003">
    <property type="protein sequence ID" value="HBB1571995.1"/>
    <property type="molecule type" value="Genomic_DNA"/>
</dbReference>
<evidence type="ECO:0000313" key="39">
    <source>
        <dbReference type="Proteomes" id="UP000254785"/>
    </source>
</evidence>
<evidence type="ECO:0000313" key="15">
    <source>
        <dbReference type="EMBL" id="EFH6650941.1"/>
    </source>
</evidence>
<evidence type="ECO:0000313" key="28">
    <source>
        <dbReference type="EMBL" id="NYQ40179.1"/>
    </source>
</evidence>
<evidence type="ECO:0000313" key="50">
    <source>
        <dbReference type="Proteomes" id="UP000531813"/>
    </source>
</evidence>
<dbReference type="EMBL" id="AASWOY010000059">
    <property type="protein sequence ID" value="EFH6650941.1"/>
    <property type="molecule type" value="Genomic_DNA"/>
</dbReference>
<evidence type="ECO:0000256" key="5">
    <source>
        <dbReference type="ARBA" id="ARBA00023235"/>
    </source>
</evidence>
<dbReference type="EMBL" id="WUIY01000046">
    <property type="protein sequence ID" value="MXI74914.1"/>
    <property type="molecule type" value="Genomic_DNA"/>
</dbReference>
<protein>
    <recommendedName>
        <fullName evidence="7">Alanine racemase</fullName>
        <ecNumber evidence="7">5.1.1.1</ecNumber>
    </recommendedName>
</protein>
<comment type="similarity">
    <text evidence="3 7">Belongs to the alanine racemase family.</text>
</comment>
<keyword evidence="5 7" id="KW-0413">Isomerase</keyword>
<name>A0A024L3P9_ECOLX</name>
<evidence type="ECO:0000313" key="22">
    <source>
        <dbReference type="EMBL" id="MQK24479.1"/>
    </source>
</evidence>
<evidence type="ECO:0000256" key="9">
    <source>
        <dbReference type="PIRSR" id="PIRSR600821-52"/>
    </source>
</evidence>
<dbReference type="Proteomes" id="UP000581425">
    <property type="component" value="Unassembled WGS sequence"/>
</dbReference>
<evidence type="ECO:0000313" key="48">
    <source>
        <dbReference type="Proteomes" id="UP000521991"/>
    </source>
</evidence>
<dbReference type="EMBL" id="UGDC01000003">
    <property type="protein sequence ID" value="STJ81188.1"/>
    <property type="molecule type" value="Genomic_DNA"/>
</dbReference>
<evidence type="ECO:0000313" key="47">
    <source>
        <dbReference type="Proteomes" id="UP000517067"/>
    </source>
</evidence>
<dbReference type="Proteomes" id="UP000460351">
    <property type="component" value="Unassembled WGS sequence"/>
</dbReference>
<evidence type="ECO:0000313" key="31">
    <source>
        <dbReference type="EMBL" id="QRZ99501.1"/>
    </source>
</evidence>
<dbReference type="EMBL" id="DABHXT010000025">
    <property type="protein sequence ID" value="HAJ5959699.1"/>
    <property type="molecule type" value="Genomic_DNA"/>
</dbReference>
<dbReference type="EMBL" id="UASD01000008">
    <property type="protein sequence ID" value="SPX10534.1"/>
    <property type="molecule type" value="Genomic_DNA"/>
</dbReference>
<dbReference type="NCBIfam" id="TIGR00492">
    <property type="entry name" value="alr"/>
    <property type="match status" value="1"/>
</dbReference>
<evidence type="ECO:0000313" key="26">
    <source>
        <dbReference type="EMBL" id="NEM85546.1"/>
    </source>
</evidence>
<reference evidence="34 40" key="7">
    <citation type="submission" date="2019-08" db="EMBL/GenBank/DDBJ databases">
        <title>Whole genome analysis of cultivated E. coli strains isolated from CD patients and healthy donors.</title>
        <authorList>
            <person name="Siniagina M.N."/>
            <person name="Markelova M.I."/>
            <person name="Laikov A.V."/>
            <person name="Boulygina E.A."/>
            <person name="Khusnutdinova D.R."/>
            <person name="Kharchenko A."/>
            <person name="Grigoryeva T.V."/>
        </authorList>
    </citation>
    <scope>NUCLEOTIDE SEQUENCE [LARGE SCALE GENOMIC DNA]</scope>
    <source>
        <strain evidence="34 40">1_45_11</strain>
    </source>
</reference>
<comment type="function">
    <text evidence="6">Isomerizes L-alanine to D-alanine which is then oxidized to pyruvate by DadA.</text>
</comment>
<dbReference type="AlphaFoldDB" id="A0A024L3P9"/>
<gene>
    <name evidence="28" type="primary">dadX</name>
    <name evidence="17" type="synonym">alr</name>
    <name evidence="19" type="ORF">ACU57_17855</name>
    <name evidence="13" type="ORF">BGM66_002963</name>
    <name evidence="11" type="ORF">C0P57_001228</name>
    <name evidence="12" type="ORF">CTR35_004790</name>
    <name evidence="23" type="ORF">E4K51_07865</name>
    <name evidence="22" type="ORF">EIZ93_09135</name>
    <name evidence="30" type="ORF">FOI11_007085</name>
    <name evidence="20" type="ORF">FOI11_14055</name>
    <name evidence="34" type="ORF">FV293_13300</name>
    <name evidence="26" type="ORF">G3V95_08465</name>
    <name evidence="28" type="ORF">G4A38_16495</name>
    <name evidence="27" type="ORF">G4A47_15805</name>
    <name evidence="15" type="ORF">GNW61_19670</name>
    <name evidence="14" type="ORF">GOP25_05725</name>
    <name evidence="24" type="ORF">GP944_05760</name>
    <name evidence="25" type="ORF">GRW05_11610</name>
    <name evidence="17" type="ORF">HMV95_15690</name>
    <name evidence="29" type="ORF">HX136_15255</name>
    <name evidence="35" type="ORF">IDONEFKE_02877</name>
    <name evidence="21" type="ORF">IH772_02660</name>
    <name evidence="18" type="ORF">J0541_000854</name>
    <name evidence="31" type="ORF">JNP96_11390</name>
    <name evidence="32" type="ORF">NCTC9073_01841</name>
    <name evidence="33" type="ORF">NCTC9117_03748</name>
    <name evidence="16" type="ORF">P6223_002260</name>
    <name evidence="36" type="ORF">QDW62_15055</name>
</gene>
<evidence type="ECO:0000256" key="3">
    <source>
        <dbReference type="ARBA" id="ARBA00007880"/>
    </source>
</evidence>
<dbReference type="EMBL" id="VRXD01000017">
    <property type="protein sequence ID" value="TXQ33913.1"/>
    <property type="molecule type" value="Genomic_DNA"/>
</dbReference>
<dbReference type="NCBIfam" id="NF002970">
    <property type="entry name" value="PRK03646.1"/>
    <property type="match status" value="1"/>
</dbReference>
<dbReference type="EMBL" id="LDYI01000118">
    <property type="protein sequence ID" value="KPO09416.1"/>
    <property type="molecule type" value="Genomic_DNA"/>
</dbReference>
<evidence type="ECO:0000313" key="51">
    <source>
        <dbReference type="Proteomes" id="UP000538406"/>
    </source>
</evidence>
<dbReference type="UniPathway" id="UPA00042">
    <property type="reaction ID" value="UER00497"/>
</dbReference>
<dbReference type="EMBL" id="SQQU01000008">
    <property type="protein sequence ID" value="MQS30094.1"/>
    <property type="molecule type" value="Genomic_DNA"/>
</dbReference>
<dbReference type="EMBL" id="JACZOI010000005">
    <property type="protein sequence ID" value="MBE0976214.1"/>
    <property type="molecule type" value="Genomic_DNA"/>
</dbReference>
<dbReference type="EMBL" id="CP058571">
    <property type="protein sequence ID" value="QLG58084.1"/>
    <property type="molecule type" value="Genomic_DNA"/>
</dbReference>
<dbReference type="Proteomes" id="UP000441160">
    <property type="component" value="Unassembled WGS sequence"/>
</dbReference>
<dbReference type="Proteomes" id="UP000436141">
    <property type="component" value="Unassembled WGS sequence"/>
</dbReference>
<evidence type="ECO:0000313" key="30">
    <source>
        <dbReference type="EMBL" id="QOY32512.1"/>
    </source>
</evidence>
<reference evidence="23 44" key="6">
    <citation type="journal article" date="2019" name="Microorganisms">
        <title>Characteristics of Carbapenem-Resistant and Colistin-Resistant Escherichia coli Co-Producing NDM-1 and MCR-1 from Pig Farms in China.</title>
        <authorList>
            <person name="Peng Z."/>
            <person name="Li X."/>
            <person name="Hu Z."/>
            <person name="Li Z."/>
            <person name="Lv Y."/>
            <person name="Lei M."/>
            <person name="Wu B."/>
            <person name="Chen H."/>
            <person name="Wang X."/>
        </authorList>
    </citation>
    <scope>NUCLEOTIDE SEQUENCE [LARGE SCALE GENOMIC DNA]</scope>
    <source>
        <strain evidence="23 44">RXD010</strain>
    </source>
</reference>
<reference evidence="29" key="12">
    <citation type="journal article" date="2020" name="Int. J. Antimicrob. Agents">
        <title>Identification and characterisation of fosfomycin resistance in Escherichia coli urinary tract infection isolates from Australia.</title>
        <authorList>
            <person name="Mowlaboccus S."/>
            <person name="Daley D."/>
            <person name="Pang S."/>
            <person name="Gottlieb T."/>
            <person name="Merlino J."/>
            <person name="Nimmo G.R."/>
            <person name="George N."/>
            <person name="Korman T.M."/>
            <person name="Streitberg R."/>
            <person name="Robson J."/>
            <person name="Peachey G."/>
            <person name="Collignon P."/>
            <person name="Bradbury S."/>
            <person name="Colombi E."/>
            <person name="Ramsay J.P."/>
            <person name="Rogers B.A."/>
            <person name="Coombs G.W."/>
        </authorList>
    </citation>
    <scope>NUCLEOTIDE SEQUENCE</scope>
    <source>
        <strain evidence="29">EC2</strain>
    </source>
</reference>
<evidence type="ECO:0000313" key="12">
    <source>
        <dbReference type="EMBL" id="EFC3527518.1"/>
    </source>
</evidence>
<dbReference type="PRINTS" id="PR00992">
    <property type="entry name" value="ALARACEMASE"/>
</dbReference>
<dbReference type="Pfam" id="PF01168">
    <property type="entry name" value="Ala_racemase_N"/>
    <property type="match status" value="1"/>
</dbReference>
<reference evidence="20 53" key="18">
    <citation type="submission" date="2020-07" db="EMBL/GenBank/DDBJ databases">
        <title>Analysis of Genomes of Bacterial Isolates from Lameness Outbreaks in Broilers.</title>
        <authorList>
            <person name="Ekesi N.S."/>
            <person name="Alrubaye A."/>
            <person name="Rhoads D."/>
        </authorList>
    </citation>
    <scope>NUCLEOTIDE SEQUENCE [LARGE SCALE GENOMIC DNA]</scope>
    <source>
        <strain evidence="20 53">1409</strain>
    </source>
</reference>
<dbReference type="Proteomes" id="UP000663166">
    <property type="component" value="Chromosome"/>
</dbReference>
<comment type="cofactor">
    <cofactor evidence="2 7 8">
        <name>pyridoxal 5'-phosphate</name>
        <dbReference type="ChEBI" id="CHEBI:597326"/>
    </cofactor>
</comment>
<dbReference type="EMBL" id="RYCF01000020">
    <property type="protein sequence ID" value="MQK24479.1"/>
    <property type="molecule type" value="Genomic_DNA"/>
</dbReference>
<dbReference type="Gene3D" id="2.40.37.10">
    <property type="entry name" value="Lyase, Ornithine Decarboxylase, Chain A, domain 1"/>
    <property type="match status" value="1"/>
</dbReference>
<dbReference type="EMBL" id="JACGTG010000001">
    <property type="protein sequence ID" value="MBA6241094.1"/>
    <property type="molecule type" value="Genomic_DNA"/>
</dbReference>
<evidence type="ECO:0000313" key="21">
    <source>
        <dbReference type="EMBL" id="MBE0976214.1"/>
    </source>
</evidence>
<dbReference type="EMBL" id="JABUPJ010000020">
    <property type="protein sequence ID" value="NYQ40179.1"/>
    <property type="molecule type" value="Genomic_DNA"/>
</dbReference>
<dbReference type="Proteomes" id="UP000530628">
    <property type="component" value="Unassembled WGS sequence"/>
</dbReference>
<dbReference type="Proteomes" id="UP000538406">
    <property type="component" value="Unassembled WGS sequence"/>
</dbReference>
<dbReference type="Proteomes" id="UP000050556">
    <property type="component" value="Unassembled WGS sequence"/>
</dbReference>
<evidence type="ECO:0000313" key="27">
    <source>
        <dbReference type="EMBL" id="NYP86659.1"/>
    </source>
</evidence>
<proteinExistence type="inferred from homology"/>
<dbReference type="Proteomes" id="UP000542214">
    <property type="component" value="Unassembled WGS sequence"/>
</dbReference>
<dbReference type="EMBL" id="AASURL010000045">
    <property type="protein sequence ID" value="EFH0366502.1"/>
    <property type="molecule type" value="Genomic_DNA"/>
</dbReference>
<feature type="active site" description="Proton acceptor; specific for D-alanine" evidence="7">
    <location>
        <position position="35"/>
    </location>
</feature>
<evidence type="ECO:0000313" key="49">
    <source>
        <dbReference type="Proteomes" id="UP000530628"/>
    </source>
</evidence>
<reference evidence="38 39" key="3">
    <citation type="submission" date="2018-06" db="EMBL/GenBank/DDBJ databases">
        <authorList>
            <consortium name="Pathogen Informatics"/>
            <person name="Doyle S."/>
        </authorList>
    </citation>
    <scope>NUCLEOTIDE SEQUENCE [LARGE SCALE GENOMIC DNA]</scope>
    <source>
        <strain evidence="32 38">NCTC9073</strain>
        <strain evidence="33 39">NCTC9117</strain>
    </source>
</reference>
<dbReference type="FunFam" id="2.40.37.10:FF:000002">
    <property type="entry name" value="Alanine racemase"/>
    <property type="match status" value="1"/>
</dbReference>
<dbReference type="Proteomes" id="UP000531813">
    <property type="component" value="Unassembled WGS sequence"/>
</dbReference>
<dbReference type="EMBL" id="CP122634">
    <property type="protein sequence ID" value="WHI00080.1"/>
    <property type="molecule type" value="Genomic_DNA"/>
</dbReference>
<dbReference type="Proteomes" id="UP000640866">
    <property type="component" value="Unassembled WGS sequence"/>
</dbReference>
<dbReference type="SUPFAM" id="SSF50621">
    <property type="entry name" value="Alanine racemase C-terminal domain-like"/>
    <property type="match status" value="1"/>
</dbReference>
<dbReference type="RefSeq" id="WP_000197881.1">
    <property type="nucleotide sequence ID" value="NZ_AP019189.1"/>
</dbReference>
<dbReference type="CDD" id="cd06827">
    <property type="entry name" value="PLPDE_III_AR_proteobact"/>
    <property type="match status" value="1"/>
</dbReference>
<evidence type="ECO:0000313" key="35">
    <source>
        <dbReference type="EMBL" id="VZR15711.1"/>
    </source>
</evidence>
<dbReference type="FunFam" id="3.20.20.10:FF:000002">
    <property type="entry name" value="Alanine racemase"/>
    <property type="match status" value="1"/>
</dbReference>
<dbReference type="OMA" id="CREVWIE"/>
<dbReference type="InterPro" id="IPR009006">
    <property type="entry name" value="Ala_racemase/Decarboxylase_C"/>
</dbReference>
<evidence type="ECO:0000256" key="2">
    <source>
        <dbReference type="ARBA" id="ARBA00001933"/>
    </source>
</evidence>
<dbReference type="InterPro" id="IPR020622">
    <property type="entry name" value="Ala_racemase_pyridoxalP-BS"/>
</dbReference>
<dbReference type="InterPro" id="IPR001608">
    <property type="entry name" value="Ala_racemase_N"/>
</dbReference>
<reference evidence="13 48" key="14">
    <citation type="submission" date="2020-02" db="EMBL/GenBank/DDBJ databases">
        <authorList>
            <consortium name="PulseNet: The National Subtyping Network for Foodborne Disease Surveillance"/>
            <person name="Tarr C.L."/>
            <person name="Trees E."/>
            <person name="Katz L.S."/>
            <person name="Carleton-Romer H.A."/>
            <person name="Stroika S."/>
            <person name="Kucerova Z."/>
            <person name="Roache K.F."/>
            <person name="Sabol A.L."/>
            <person name="Besser J."/>
            <person name="Gerner-Smidt P."/>
        </authorList>
    </citation>
    <scope>NUCLEOTIDE SEQUENCE [LARGE SCALE GENOMIC DNA]</scope>
    <source>
        <strain evidence="13 48">PNUSAE004166</strain>
    </source>
</reference>
<dbReference type="HAMAP" id="MF_01201">
    <property type="entry name" value="Ala_racemase"/>
    <property type="match status" value="1"/>
</dbReference>
<dbReference type="EMBL" id="JAAGYI010000010">
    <property type="protein sequence ID" value="NEM85546.1"/>
    <property type="molecule type" value="Genomic_DNA"/>
</dbReference>
<reference evidence="51 52" key="4">
    <citation type="submission" date="2018-08" db="EMBL/GenBank/DDBJ databases">
        <authorList>
            <consortium name="NARMS: The National Antimicrobial Resistance Monitoring System"/>
        </authorList>
    </citation>
    <scope>NUCLEOTIDE SEQUENCE [LARGE SCALE GENOMIC DNA]</scope>
    <source>
        <strain evidence="12 51">FSIS11705178</strain>
        <strain evidence="11 52">FSIS11706358</strain>
    </source>
</reference>
<evidence type="ECO:0000256" key="8">
    <source>
        <dbReference type="PIRSR" id="PIRSR600821-50"/>
    </source>
</evidence>
<evidence type="ECO:0000313" key="36">
    <source>
        <dbReference type="EMBL" id="WHI00080.1"/>
    </source>
</evidence>
<dbReference type="Gene3D" id="3.20.20.10">
    <property type="entry name" value="Alanine racemase"/>
    <property type="match status" value="1"/>
</dbReference>
<reference evidence="16" key="24">
    <citation type="submission" date="2024-02" db="EMBL/GenBank/DDBJ databases">
        <authorList>
            <consortium name="Clinical and Environmental Microbiology Branch: Whole genome sequencing antimicrobial resistance pathogens in the healthcare setting"/>
        </authorList>
    </citation>
    <scope>NUCLEOTIDE SEQUENCE</scope>
    <source>
        <strain evidence="16">2023CK-00345</strain>
    </source>
</reference>
<dbReference type="Proteomes" id="UP000629265">
    <property type="component" value="Unassembled WGS sequence"/>
</dbReference>
<dbReference type="Pfam" id="PF00842">
    <property type="entry name" value="Ala_racemase_C"/>
    <property type="match status" value="1"/>
</dbReference>
<dbReference type="Proteomes" id="UP001179946">
    <property type="component" value="Chromosome"/>
</dbReference>
<dbReference type="Proteomes" id="UP000359125">
    <property type="component" value="Unassembled WGS sequence"/>
</dbReference>
<dbReference type="EMBL" id="CP063369">
    <property type="protein sequence ID" value="QOY32512.1"/>
    <property type="molecule type" value="Genomic_DNA"/>
</dbReference>
<evidence type="ECO:0000313" key="40">
    <source>
        <dbReference type="Proteomes" id="UP000321295"/>
    </source>
</evidence>
<feature type="binding site" evidence="7 9">
    <location>
        <position position="301"/>
    </location>
    <ligand>
        <name>substrate</name>
    </ligand>
</feature>
<reference evidence="35 54" key="9">
    <citation type="submission" date="2019-11" db="EMBL/GenBank/DDBJ databases">
        <authorList>
            <person name="Haines EK M."/>
        </authorList>
    </citation>
    <scope>NUCLEOTIDE SEQUENCE [LARGE SCALE GENOMIC DNA]</scope>
    <source>
        <strain evidence="35">KR2729</strain>
    </source>
</reference>
<reference evidence="46" key="16">
    <citation type="submission" date="2020-06" db="EMBL/GenBank/DDBJ databases">
        <title>Identification and Characterisation of Fosfomycin Resistance in Escherichia coli Urinary Tract Infection Isolates from Australia.</title>
        <authorList>
            <person name="Mowlaboccus S."/>
            <person name="Daley D."/>
            <person name="Pang S."/>
            <person name="Gottlieb T."/>
            <person name="Nimmo G.R."/>
            <person name="George N."/>
            <person name="Korman T.M."/>
            <person name="Strietberg R."/>
            <person name="Robson J."/>
            <person name="Peachey G."/>
            <person name="Collignon P."/>
            <person name="Bradbury S."/>
            <person name="Colombi E."/>
            <person name="Ramsay J.P."/>
            <person name="Rogers B.A."/>
            <person name="Coombs G.W."/>
        </authorList>
    </citation>
    <scope>NUCLEOTIDE SEQUENCE [LARGE SCALE GENOMIC DNA]</scope>
    <source>
        <strain evidence="46">EC2</strain>
    </source>
</reference>
<evidence type="ECO:0000313" key="45">
    <source>
        <dbReference type="Proteomes" id="UP000469708"/>
    </source>
</evidence>
<dbReference type="InterPro" id="IPR011079">
    <property type="entry name" value="Ala_racemase_C"/>
</dbReference>
<evidence type="ECO:0000313" key="54">
    <source>
        <dbReference type="Proteomes" id="UP000629265"/>
    </source>
</evidence>
<reference evidence="19 37" key="1">
    <citation type="journal article" date="2015" name="Front. Microbiol.">
        <title>Genetic determinants of heat resistance in Escherichia coli.</title>
        <authorList>
            <person name="Mercer R.G."/>
            <person name="Zheng J."/>
            <person name="Garcia-Hernandez R."/>
            <person name="Ruan L."/>
            <person name="Ganzle M.G."/>
            <person name="McMullen L.M."/>
        </authorList>
    </citation>
    <scope>NUCLEOTIDE SEQUENCE [LARGE SCALE GENOMIC DNA]</scope>
    <source>
        <strain evidence="19 37">AW1.3</strain>
    </source>
</reference>
<feature type="domain" description="Alanine racemase C-terminal" evidence="10">
    <location>
        <begin position="232"/>
        <end position="356"/>
    </location>
</feature>
<comment type="function">
    <text evidence="7">Catalyzes the interconversion of L-alanine and D-alanine. May also act on other amino acids.</text>
</comment>
<dbReference type="Proteomes" id="UP000517067">
    <property type="component" value="Unassembled WGS sequence"/>
</dbReference>
<dbReference type="GO" id="GO:0030170">
    <property type="term" value="F:pyridoxal phosphate binding"/>
    <property type="evidence" value="ECO:0007669"/>
    <property type="project" value="UniProtKB-UniRule"/>
</dbReference>
<evidence type="ECO:0000313" key="11">
    <source>
        <dbReference type="EMBL" id="EFB4532014.1"/>
    </source>
</evidence>
<dbReference type="PANTHER" id="PTHR30511">
    <property type="entry name" value="ALANINE RACEMASE"/>
    <property type="match status" value="1"/>
</dbReference>
<reference evidence="26 45" key="15">
    <citation type="submission" date="2020-02" db="EMBL/GenBank/DDBJ databases">
        <authorList>
            <person name="Subbiah M."/>
            <person name="Call D."/>
        </authorList>
    </citation>
    <scope>NUCLEOTIDE SEQUENCE [LARGE SCALE GENOMIC DNA]</scope>
    <source>
        <strain evidence="26 45">8375wC2</strain>
    </source>
</reference>
<feature type="active site" description="Proton acceptor; specific for L-alanine" evidence="7">
    <location>
        <position position="253"/>
    </location>
</feature>
<dbReference type="Proteomes" id="UP000846355">
    <property type="component" value="Unassembled WGS sequence"/>
</dbReference>
<dbReference type="GO" id="GO:0030632">
    <property type="term" value="P:D-alanine biosynthetic process"/>
    <property type="evidence" value="ECO:0007669"/>
    <property type="project" value="UniProtKB-UniRule"/>
</dbReference>
<dbReference type="GO" id="GO:0042803">
    <property type="term" value="F:protein homodimerization activity"/>
    <property type="evidence" value="ECO:0007669"/>
    <property type="project" value="UniProtKB-ARBA"/>
</dbReference>
<dbReference type="Proteomes" id="UP000521991">
    <property type="component" value="Unassembled WGS sequence"/>
</dbReference>
<dbReference type="SMART" id="SM01005">
    <property type="entry name" value="Ala_racemase_C"/>
    <property type="match status" value="1"/>
</dbReference>
<evidence type="ECO:0000313" key="42">
    <source>
        <dbReference type="Proteomes" id="UP000436141"/>
    </source>
</evidence>
<evidence type="ECO:0000313" key="33">
    <source>
        <dbReference type="EMBL" id="STJ81188.1"/>
    </source>
</evidence>
<organism evidence="28">
    <name type="scientific">Escherichia coli</name>
    <dbReference type="NCBI Taxonomy" id="562"/>
    <lineage>
        <taxon>Bacteria</taxon>
        <taxon>Pseudomonadati</taxon>
        <taxon>Pseudomonadota</taxon>
        <taxon>Gammaproteobacteria</taxon>
        <taxon>Enterobacterales</taxon>
        <taxon>Enterobacteriaceae</taxon>
        <taxon>Escherichia</taxon>
    </lineage>
</organism>
<reference evidence="17" key="2">
    <citation type="journal article" date="2018" name="Genome Biol.">
        <title>SKESA: strategic k-mer extension for scrupulous assemblies.</title>
        <authorList>
            <person name="Souvorov A."/>
            <person name="Agarwala R."/>
            <person name="Lipman D.J."/>
        </authorList>
    </citation>
    <scope>NUCLEOTIDE SEQUENCE</scope>
    <source>
        <strain evidence="18">Escherichia coli</strain>
        <strain evidence="17">EuSCAPE_DE065</strain>
    </source>
</reference>
<evidence type="ECO:0000313" key="41">
    <source>
        <dbReference type="Proteomes" id="UP000359125"/>
    </source>
</evidence>
<reference evidence="29" key="17">
    <citation type="submission" date="2020-06" db="EMBL/GenBank/DDBJ databases">
        <authorList>
            <person name="Ramsay J.P."/>
            <person name="Colombi E."/>
            <person name="Mowlaboccus S."/>
        </authorList>
    </citation>
    <scope>NUCLEOTIDE SEQUENCE</scope>
    <source>
        <strain evidence="29">EC2</strain>
    </source>
</reference>
<evidence type="ECO:0000313" key="18">
    <source>
        <dbReference type="EMBL" id="HBB1571995.1"/>
    </source>
</evidence>
<dbReference type="PATRIC" id="fig|562.10472.peg.961"/>
<dbReference type="InterPro" id="IPR029066">
    <property type="entry name" value="PLP-binding_barrel"/>
</dbReference>
<keyword evidence="4 7" id="KW-0663">Pyridoxal phosphate</keyword>
<dbReference type="Proteomes" id="UP000581425">
    <property type="component" value="Chromosome"/>
</dbReference>
<reference evidence="31" key="21">
    <citation type="submission" date="2021-02" db="EMBL/GenBank/DDBJ databases">
        <title>Co-localization of colistin and carbapenem -resistance genes on a novel transferable IncHI2 plasmid in Escherichia coli from chicken-origin.</title>
        <authorList>
            <person name="Hoffmann M."/>
            <person name="Balkey M."/>
            <person name="Ronco T."/>
            <person name="Hendriksen R.S."/>
        </authorList>
    </citation>
    <scope>NUCLEOTIDE SEQUENCE</scope>
    <source>
        <strain evidence="31">CFSAN083829</strain>
    </source>
</reference>
<evidence type="ECO:0000313" key="16">
    <source>
        <dbReference type="EMBL" id="EMM0025698.1"/>
    </source>
</evidence>
<dbReference type="EMBL" id="AASFZR010000013">
    <property type="protein sequence ID" value="EFB4532014.1"/>
    <property type="molecule type" value="Genomic_DNA"/>
</dbReference>
<comment type="catalytic activity">
    <reaction evidence="1 7">
        <text>L-alanine = D-alanine</text>
        <dbReference type="Rhea" id="RHEA:20249"/>
        <dbReference type="ChEBI" id="CHEBI:57416"/>
        <dbReference type="ChEBI" id="CHEBI:57972"/>
        <dbReference type="EC" id="5.1.1.1"/>
    </reaction>
</comment>
<dbReference type="EMBL" id="AASWIS010000004">
    <property type="protein sequence ID" value="EFH5891745.1"/>
    <property type="molecule type" value="Genomic_DNA"/>
</dbReference>
<reference evidence="25 42" key="10">
    <citation type="submission" date="2019-12" db="EMBL/GenBank/DDBJ databases">
        <title>Enteriobacteria Tanzani isolates_10434.</title>
        <authorList>
            <person name="Subbiah M."/>
            <person name="Call D."/>
        </authorList>
    </citation>
    <scope>NUCLEOTIDE SEQUENCE [LARGE SCALE GENOMIC DNA]</scope>
    <source>
        <strain evidence="25 42">10434wD1</strain>
    </source>
</reference>
<dbReference type="EMBL" id="JABUPU010000021">
    <property type="protein sequence ID" value="NYP86659.1"/>
    <property type="molecule type" value="Genomic_DNA"/>
</dbReference>
<evidence type="ECO:0000313" key="38">
    <source>
        <dbReference type="Proteomes" id="UP000250780"/>
    </source>
</evidence>
<reference evidence="28 47" key="13">
    <citation type="journal article" date="2020" name="J. Appl. Microbiol.">
        <title>Genetic characterization of Shigatoxigenic and enteropathogenic Escherichia coli O80:H2 from diarrheic and septicemic calves and relatedness to human Shigatoxigenic E. coli O80:H2.</title>
        <authorList>
            <person name="Habets A."/>
            <person name="Crombe F."/>
            <person name="Nakamura K."/>
            <person name="Guerin V."/>
            <person name="De Rauw K."/>
            <person name="Pierard D."/>
            <person name="Saulmont M."/>
            <person name="Hayashi T."/>
            <person name="Mainil J.G."/>
            <person name="Thiry D."/>
        </authorList>
    </citation>
    <scope>NUCLEOTIDE SEQUENCE [LARGE SCALE GENOMIC DNA]</scope>
    <source>
        <strain evidence="28">EH3306</strain>
        <strain evidence="27 47">EH3307</strain>
    </source>
</reference>
<dbReference type="GO" id="GO:0008784">
    <property type="term" value="F:alanine racemase activity"/>
    <property type="evidence" value="ECO:0007669"/>
    <property type="project" value="UniProtKB-UniRule"/>
</dbReference>
<evidence type="ECO:0000313" key="46">
    <source>
        <dbReference type="Proteomes" id="UP000509796"/>
    </source>
</evidence>
<reference evidence="36" key="23">
    <citation type="journal article" date="2023" name="Front. Microbiol.">
        <title>Virotyping and genetic antimicrobial susceptibility testing of porcine ETEC/STEC strains and associated plasmid types.</title>
        <authorList>
            <person name="Vereecke N."/>
            <person name="Van Hoorde S."/>
            <person name="Sperling D."/>
            <person name="Theuns S."/>
            <person name="Devriendt B."/>
            <person name="Cox E."/>
        </authorList>
    </citation>
    <scope>NUCLEOTIDE SEQUENCE</scope>
    <source>
        <strain evidence="36">ETEC4085</strain>
    </source>
</reference>
<evidence type="ECO:0000313" key="43">
    <source>
        <dbReference type="Proteomes" id="UP000441160"/>
    </source>
</evidence>
<feature type="binding site" evidence="7 9">
    <location>
        <position position="130"/>
    </location>
    <ligand>
        <name>substrate</name>
    </ligand>
</feature>
<evidence type="ECO:0000313" key="24">
    <source>
        <dbReference type="EMBL" id="MWU30290.1"/>
    </source>
</evidence>
<dbReference type="EMBL" id="WTRX01000005">
    <property type="protein sequence ID" value="MWU30290.1"/>
    <property type="molecule type" value="Genomic_DNA"/>
</dbReference>
<evidence type="ECO:0000259" key="10">
    <source>
        <dbReference type="SMART" id="SM01005"/>
    </source>
</evidence>
<evidence type="ECO:0000313" key="44">
    <source>
        <dbReference type="Proteomes" id="UP000460351"/>
    </source>
</evidence>
<evidence type="ECO:0000256" key="7">
    <source>
        <dbReference type="HAMAP-Rule" id="MF_01201"/>
    </source>
</evidence>
<sequence>MTRPIQASLDLQALKQNLSIVRQAATHARVWSVVKANAYGHGIERIWSAIGATDGFALLNLEEAITLRERGWKGPILMLEGFFHAQDLEIYDQHRLTTCVHSNWQLKALQNARLKAPLDIYLKVNSGMNRLGFQPDRVLTVWQQLRAMANVGEMTLMSHFAEAEHPDGISGAMARIEQAAEGLECRRSLSNSAATLWHPEAHFDWVRPGIILYGASPSGQWRDIANTGLRPVMTLSSEIIGVQTLKAGERVGYGGRYTARDEQRIGIVAAGYADGYPRHAPTGTPVLVDGVRTMTVGTVSMDMLAVDLTPCPQAGIGTPVELWGKEIKIDDVAAAAGTVGYELMCALALRVPVVTV</sequence>
<accession>A0A236MKW8</accession>
<evidence type="ECO:0000313" key="20">
    <source>
        <dbReference type="EMBL" id="MBA6241094.1"/>
    </source>
</evidence>
<reference evidence="22 41" key="5">
    <citation type="journal article" date="2019" name="Environ. Health Perspect.">
        <title>Inter-host Transmission of Carbapenemase-Producing Escherichia coli among Humans and Backyard Animals.</title>
        <authorList>
            <person name="Li J."/>
            <person name="Bi Z."/>
            <person name="Ma S."/>
            <person name="Chen B."/>
            <person name="Cai C."/>
            <person name="He J."/>
            <person name="Schwarz S."/>
            <person name="Sun C."/>
            <person name="Zhou Y."/>
            <person name="Yin J."/>
            <person name="Hulth A."/>
            <person name="Wang Y."/>
            <person name="Shen Z."/>
            <person name="Wang S."/>
            <person name="Wu C."/>
            <person name="Nilsson L.E."/>
            <person name="Walsh T.R."/>
            <person name="Borjesson S."/>
            <person name="Shen J."/>
            <person name="Sun Q."/>
            <person name="Wang Y."/>
        </authorList>
    </citation>
    <scope>NUCLEOTIDE SEQUENCE [LARGE SCALE GENOMIC DNA]</scope>
    <source>
        <strain evidence="22 41">A016f</strain>
    </source>
</reference>
<dbReference type="Proteomes" id="UP000321295">
    <property type="component" value="Unassembled WGS sequence"/>
</dbReference>
<dbReference type="EMBL" id="CACRYR010000077">
    <property type="protein sequence ID" value="VZR15711.1"/>
    <property type="molecule type" value="Genomic_DNA"/>
</dbReference>
<evidence type="ECO:0000313" key="37">
    <source>
        <dbReference type="Proteomes" id="UP000050556"/>
    </source>
</evidence>
<accession>A0A024L3P9</accession>
<dbReference type="Proteomes" id="UP000254785">
    <property type="component" value="Unassembled WGS sequence"/>
</dbReference>
<dbReference type="GO" id="GO:0005829">
    <property type="term" value="C:cytosol"/>
    <property type="evidence" value="ECO:0007669"/>
    <property type="project" value="TreeGrafter"/>
</dbReference>
<dbReference type="PANTHER" id="PTHR30511:SF0">
    <property type="entry name" value="ALANINE RACEMASE, CATABOLIC-RELATED"/>
    <property type="match status" value="1"/>
</dbReference>
<evidence type="ECO:0000313" key="34">
    <source>
        <dbReference type="EMBL" id="TXQ33913.1"/>
    </source>
</evidence>
<evidence type="ECO:0000313" key="29">
    <source>
        <dbReference type="EMBL" id="QLG58084.1"/>
    </source>
</evidence>
<evidence type="ECO:0000313" key="13">
    <source>
        <dbReference type="EMBL" id="EFH0366502.1"/>
    </source>
</evidence>
<comment type="pathway">
    <text evidence="7">Amino-acid biosynthesis; D-alanine biosynthesis; D-alanine from L-alanine: step 1/1.</text>
</comment>
<evidence type="ECO:0000256" key="1">
    <source>
        <dbReference type="ARBA" id="ARBA00000316"/>
    </source>
</evidence>
<dbReference type="InterPro" id="IPR000821">
    <property type="entry name" value="Ala_racemase"/>
</dbReference>
<dbReference type="EMBL" id="CP070393">
    <property type="protein sequence ID" value="QRZ99501.1"/>
    <property type="molecule type" value="Genomic_DNA"/>
</dbReference>
<dbReference type="EC" id="5.1.1.1" evidence="7"/>
<evidence type="ECO:0000313" key="25">
    <source>
        <dbReference type="EMBL" id="MXI74914.1"/>
    </source>
</evidence>
<feature type="modified residue" description="N6-(pyridoxal phosphate)lysine" evidence="7 8">
    <location>
        <position position="35"/>
    </location>
</feature>
<dbReference type="Proteomes" id="UP000870292">
    <property type="component" value="Unassembled WGS sequence"/>
</dbReference>
<evidence type="ECO:0000313" key="19">
    <source>
        <dbReference type="EMBL" id="KPO09416.1"/>
    </source>
</evidence>
<dbReference type="PROSITE" id="PS00395">
    <property type="entry name" value="ALANINE_RACEMASE"/>
    <property type="match status" value="1"/>
</dbReference>